<evidence type="ECO:0000313" key="7">
    <source>
        <dbReference type="Proteomes" id="UP000318093"/>
    </source>
</evidence>
<keyword evidence="2" id="KW-0456">Lyase</keyword>
<dbReference type="AlphaFoldDB" id="A0A537JPP9"/>
<comment type="similarity">
    <text evidence="1">Belongs to the UxaA family.</text>
</comment>
<accession>A0A537JPP9</accession>
<name>A0A537JPP9_9BACT</name>
<dbReference type="Pfam" id="PF04295">
    <property type="entry name" value="GD_AH_second"/>
    <property type="match status" value="1"/>
</dbReference>
<evidence type="ECO:0000256" key="2">
    <source>
        <dbReference type="ARBA" id="ARBA00023239"/>
    </source>
</evidence>
<reference evidence="6 7" key="1">
    <citation type="journal article" date="2019" name="Nat. Microbiol.">
        <title>Mediterranean grassland soil C-N compound turnover is dependent on rainfall and depth, and is mediated by genomically divergent microorganisms.</title>
        <authorList>
            <person name="Diamond S."/>
            <person name="Andeer P.F."/>
            <person name="Li Z."/>
            <person name="Crits-Christoph A."/>
            <person name="Burstein D."/>
            <person name="Anantharaman K."/>
            <person name="Lane K.R."/>
            <person name="Thomas B.C."/>
            <person name="Pan C."/>
            <person name="Northen T.R."/>
            <person name="Banfield J.F."/>
        </authorList>
    </citation>
    <scope>NUCLEOTIDE SEQUENCE [LARGE SCALE GENOMIC DNA]</scope>
    <source>
        <strain evidence="6">NP_6</strain>
    </source>
</reference>
<sequence>MVTMAEASQTFRGWKRPSGALGIRRHFLVIPSVVCAAQAARTVAEGAPGAVAIEHQHGCAQLGGDAHLTEQVLTGLGTHPNVAGTLVVSLGCETVQGVALHRSIAGRGQRAEFVGIQQSGGTIAAIAAGREALERLRNGAASDPEVTLTWADLRVGIEAAWLGIPPAQARVFSEVIDRLLKAGATVMQAVSAGRDGPDPRPTQVAYGSAGVAPRDATPLPYATPPAGRGAFFMEAPRSRIAQKTGLAAAGAHVILSPLVEGLPAGCPVAPVVHVGIAPHARPFAGDVDVMLEDLPSAGAAGAVVAALGRVCLEETALEALGDFEMAIHRIAPTM</sequence>
<dbReference type="EMBL" id="VBAN01000005">
    <property type="protein sequence ID" value="TMI85507.1"/>
    <property type="molecule type" value="Genomic_DNA"/>
</dbReference>
<proteinExistence type="inferred from homology"/>
<gene>
    <name evidence="6" type="ORF">E6H03_00165</name>
</gene>
<dbReference type="PANTHER" id="PTHR30536">
    <property type="entry name" value="ALTRONATE/GALACTARATE DEHYDRATASE"/>
    <property type="match status" value="1"/>
</dbReference>
<evidence type="ECO:0000256" key="1">
    <source>
        <dbReference type="ARBA" id="ARBA00010986"/>
    </source>
</evidence>
<feature type="domain" description="D-galactarate/Altronate dehydratase second" evidence="4">
    <location>
        <begin position="13"/>
        <end position="138"/>
    </location>
</feature>
<feature type="region of interest" description="Disordered" evidence="3">
    <location>
        <begin position="191"/>
        <end position="211"/>
    </location>
</feature>
<evidence type="ECO:0000259" key="5">
    <source>
        <dbReference type="Pfam" id="PF20629"/>
    </source>
</evidence>
<dbReference type="Proteomes" id="UP000318093">
    <property type="component" value="Unassembled WGS sequence"/>
</dbReference>
<feature type="domain" description="D-galactarate/Altronate dehydratase C-terminal" evidence="5">
    <location>
        <begin position="219"/>
        <end position="275"/>
    </location>
</feature>
<dbReference type="InterPro" id="IPR048332">
    <property type="entry name" value="GD_AH_C"/>
</dbReference>
<dbReference type="PANTHER" id="PTHR30536:SF5">
    <property type="entry name" value="ALTRONATE DEHYDRATASE"/>
    <property type="match status" value="1"/>
</dbReference>
<evidence type="ECO:0000256" key="3">
    <source>
        <dbReference type="SAM" id="MobiDB-lite"/>
    </source>
</evidence>
<dbReference type="InterPro" id="IPR052172">
    <property type="entry name" value="UxaA_altronate/galactarate_dh"/>
</dbReference>
<dbReference type="Pfam" id="PF20629">
    <property type="entry name" value="GD_AH_C"/>
    <property type="match status" value="1"/>
</dbReference>
<evidence type="ECO:0000313" key="6">
    <source>
        <dbReference type="EMBL" id="TMI85507.1"/>
    </source>
</evidence>
<evidence type="ECO:0008006" key="8">
    <source>
        <dbReference type="Google" id="ProtNLM"/>
    </source>
</evidence>
<protein>
    <recommendedName>
        <fullName evidence="8">Altronate dehydratase</fullName>
    </recommendedName>
</protein>
<dbReference type="InterPro" id="IPR007392">
    <property type="entry name" value="GD_AH_second"/>
</dbReference>
<evidence type="ECO:0000259" key="4">
    <source>
        <dbReference type="Pfam" id="PF04295"/>
    </source>
</evidence>
<dbReference type="GO" id="GO:0016829">
    <property type="term" value="F:lyase activity"/>
    <property type="evidence" value="ECO:0007669"/>
    <property type="project" value="UniProtKB-KW"/>
</dbReference>
<comment type="caution">
    <text evidence="6">The sequence shown here is derived from an EMBL/GenBank/DDBJ whole genome shotgun (WGS) entry which is preliminary data.</text>
</comment>
<organism evidence="6 7">
    <name type="scientific">Candidatus Segetimicrobium genomatis</name>
    <dbReference type="NCBI Taxonomy" id="2569760"/>
    <lineage>
        <taxon>Bacteria</taxon>
        <taxon>Bacillati</taxon>
        <taxon>Candidatus Sysuimicrobiota</taxon>
        <taxon>Candidatus Sysuimicrobiia</taxon>
        <taxon>Candidatus Sysuimicrobiales</taxon>
        <taxon>Candidatus Segetimicrobiaceae</taxon>
        <taxon>Candidatus Segetimicrobium</taxon>
    </lineage>
</organism>
<dbReference type="GO" id="GO:0019698">
    <property type="term" value="P:D-galacturonate catabolic process"/>
    <property type="evidence" value="ECO:0007669"/>
    <property type="project" value="TreeGrafter"/>
</dbReference>